<dbReference type="SMART" id="SM00550">
    <property type="entry name" value="Zalpha"/>
    <property type="match status" value="1"/>
</dbReference>
<dbReference type="InterPro" id="IPR036388">
    <property type="entry name" value="WH-like_DNA-bd_sf"/>
</dbReference>
<sequence length="192" mass="21775">MASKDTSDISEIINGIINHLSIGESTTALQISKDLGIGKSTVNKYLYKLHKDGIIKMENVIPPRWSKNDTNFEKTVGIGVFNDIIPKSKLDSWKGKNPIAIINEYCQFTMREWTIIVKYDENHTTYPLFNASVVISDKQFETMKGKTKQEAKYNAANVAVDAILNREKDVECDETDDDYEEVKTEVNKNTTD</sequence>
<feature type="domain" description="DRBM" evidence="4">
    <location>
        <begin position="97"/>
        <end position="165"/>
    </location>
</feature>
<organism evidence="6 7">
    <name type="scientific">Cotia virus</name>
    <dbReference type="NCBI Taxonomy" id="39444"/>
    <lineage>
        <taxon>Viruses</taxon>
        <taxon>Varidnaviria</taxon>
        <taxon>Bamfordvirae</taxon>
        <taxon>Nucleocytoviricota</taxon>
        <taxon>Pokkesviricetes</taxon>
        <taxon>Chitovirales</taxon>
        <taxon>Poxviridae</taxon>
        <taxon>Chordopoxvirinae</taxon>
        <taxon>Oryzopoxvirus</taxon>
        <taxon>Oryzopoxvirus cotia</taxon>
    </lineage>
</organism>
<dbReference type="Pfam" id="PF00035">
    <property type="entry name" value="dsrm"/>
    <property type="match status" value="1"/>
</dbReference>
<dbReference type="PROSITE" id="PS50137">
    <property type="entry name" value="DS_RBD"/>
    <property type="match status" value="1"/>
</dbReference>
<dbReference type="GO" id="GO:0003723">
    <property type="term" value="F:RNA binding"/>
    <property type="evidence" value="ECO:0007669"/>
    <property type="project" value="UniProtKB-UniRule"/>
</dbReference>
<dbReference type="Pfam" id="PF02295">
    <property type="entry name" value="z-alpha"/>
    <property type="match status" value="1"/>
</dbReference>
<dbReference type="InterPro" id="IPR036390">
    <property type="entry name" value="WH_DNA-bd_sf"/>
</dbReference>
<evidence type="ECO:0000259" key="4">
    <source>
        <dbReference type="PROSITE" id="PS50137"/>
    </source>
</evidence>
<reference evidence="6 7" key="1">
    <citation type="submission" date="2014-09" db="EMBL/GenBank/DDBJ databases">
        <title>Complete Genome Sequence of the Embu Virus Strain SPAn 880.</title>
        <authorList>
            <person name="Ibrahim M.S."/>
            <person name="Antwerpen M.H."/>
            <person name="Georgi E."/>
            <person name="Vette P."/>
            <person name="Zoeller G."/>
            <person name="Meyer H."/>
        </authorList>
    </citation>
    <scope>NUCLEOTIDE SEQUENCE [LARGE SCALE GENOMIC DNA]</scope>
    <source>
        <strain evidence="6">SPAn880</strain>
    </source>
</reference>
<dbReference type="InterPro" id="IPR014720">
    <property type="entry name" value="dsRBD_dom"/>
</dbReference>
<dbReference type="SUPFAM" id="SSF46785">
    <property type="entry name" value="Winged helix' DNA-binding domain"/>
    <property type="match status" value="1"/>
</dbReference>
<protein>
    <submittedName>
        <fullName evidence="6">Interferon resistance protein</fullName>
    </submittedName>
</protein>
<name>A0A097IVR0_9POXV</name>
<proteinExistence type="predicted"/>
<evidence type="ECO:0000313" key="6">
    <source>
        <dbReference type="EMBL" id="AIT70666.1"/>
    </source>
</evidence>
<accession>A0A097IVR0</accession>
<dbReference type="CDD" id="cd19875">
    <property type="entry name" value="DSRM_EIF2AK2-like"/>
    <property type="match status" value="1"/>
</dbReference>
<feature type="compositionally biased region" description="Basic and acidic residues" evidence="3">
    <location>
        <begin position="181"/>
        <end position="192"/>
    </location>
</feature>
<evidence type="ECO:0000313" key="7">
    <source>
        <dbReference type="Proteomes" id="UP000121784"/>
    </source>
</evidence>
<dbReference type="SUPFAM" id="SSF54768">
    <property type="entry name" value="dsRNA-binding domain-like"/>
    <property type="match status" value="1"/>
</dbReference>
<evidence type="ECO:0000256" key="2">
    <source>
        <dbReference type="PROSITE-ProRule" id="PRU00266"/>
    </source>
</evidence>
<feature type="compositionally biased region" description="Acidic residues" evidence="3">
    <location>
        <begin position="171"/>
        <end position="180"/>
    </location>
</feature>
<dbReference type="Gene3D" id="1.10.10.10">
    <property type="entry name" value="Winged helix-like DNA-binding domain superfamily/Winged helix DNA-binding domain"/>
    <property type="match status" value="1"/>
</dbReference>
<dbReference type="InterPro" id="IPR042371">
    <property type="entry name" value="Z_dom"/>
</dbReference>
<feature type="region of interest" description="Disordered" evidence="3">
    <location>
        <begin position="171"/>
        <end position="192"/>
    </location>
</feature>
<dbReference type="PROSITE" id="PS50139">
    <property type="entry name" value="Z_BINDING"/>
    <property type="match status" value="1"/>
</dbReference>
<dbReference type="EMBL" id="KM595078">
    <property type="protein sequence ID" value="AIT70666.1"/>
    <property type="molecule type" value="Genomic_DNA"/>
</dbReference>
<dbReference type="Proteomes" id="UP000121784">
    <property type="component" value="Segment"/>
</dbReference>
<evidence type="ECO:0000256" key="1">
    <source>
        <dbReference type="ARBA" id="ARBA00022884"/>
    </source>
</evidence>
<dbReference type="SMART" id="SM00358">
    <property type="entry name" value="DSRM"/>
    <property type="match status" value="1"/>
</dbReference>
<gene>
    <name evidence="6" type="primary">51</name>
</gene>
<dbReference type="Gene3D" id="3.30.160.20">
    <property type="match status" value="1"/>
</dbReference>
<evidence type="ECO:0000256" key="3">
    <source>
        <dbReference type="SAM" id="MobiDB-lite"/>
    </source>
</evidence>
<keyword evidence="1 2" id="KW-0694">RNA-binding</keyword>
<evidence type="ECO:0000259" key="5">
    <source>
        <dbReference type="PROSITE" id="PS50139"/>
    </source>
</evidence>
<feature type="domain" description="Z-binding" evidence="5">
    <location>
        <begin position="3"/>
        <end position="69"/>
    </location>
</feature>
<dbReference type="GO" id="GO:0003726">
    <property type="term" value="F:double-stranded RNA adenosine deaminase activity"/>
    <property type="evidence" value="ECO:0007669"/>
    <property type="project" value="InterPro"/>
</dbReference>